<accession>T2ISQ7</accession>
<dbReference type="AlphaFoldDB" id="T2ISQ7"/>
<evidence type="ECO:0000313" key="1">
    <source>
        <dbReference type="EMBL" id="CCQ55817.1"/>
    </source>
</evidence>
<comment type="caution">
    <text evidence="1">The sequence shown here is derived from an EMBL/GenBank/DDBJ whole genome shotgun (WGS) entry which is preliminary data.</text>
</comment>
<dbReference type="EMBL" id="CAQL01000487">
    <property type="protein sequence ID" value="CCQ55817.1"/>
    <property type="molecule type" value="Genomic_DNA"/>
</dbReference>
<reference evidence="1 2" key="1">
    <citation type="submission" date="2013-01" db="EMBL/GenBank/DDBJ databases">
        <authorList>
            <person name="Bench S."/>
        </authorList>
    </citation>
    <scope>NUCLEOTIDE SEQUENCE [LARGE SCALE GENOMIC DNA]</scope>
    <source>
        <strain evidence="1 2">WH 0005</strain>
    </source>
</reference>
<reference evidence="1 2" key="2">
    <citation type="submission" date="2013-09" db="EMBL/GenBank/DDBJ databases">
        <title>Whole genome comparison of six Crocosphaera watsonii strains with differing phenotypes.</title>
        <authorList>
            <person name="Bench S.R."/>
            <person name="Heller P."/>
            <person name="Frank I."/>
            <person name="Arciniega M."/>
            <person name="Shilova I.N."/>
            <person name="Zehr J.P."/>
        </authorList>
    </citation>
    <scope>NUCLEOTIDE SEQUENCE [LARGE SCALE GENOMIC DNA]</scope>
    <source>
        <strain evidence="1 2">WH 0005</strain>
    </source>
</reference>
<gene>
    <name evidence="1" type="ORF">CWATWH0005_1700</name>
</gene>
<dbReference type="RefSeq" id="WP_021832941.1">
    <property type="nucleotide sequence ID" value="NZ_CAQL01000487.1"/>
</dbReference>
<evidence type="ECO:0000313" key="2">
    <source>
        <dbReference type="Proteomes" id="UP000017981"/>
    </source>
</evidence>
<proteinExistence type="predicted"/>
<dbReference type="Proteomes" id="UP000017981">
    <property type="component" value="Unassembled WGS sequence"/>
</dbReference>
<sequence>MKLRIKQNIIQISSLLIIVFVVYSCEPHLFNMDDGPYYSEDYGGDIELLTLESQVKLSRLGIPTYILESYLLTPTESVIVLKNTQGEIIWQKIPIKFDVGKKRLLGTVKLRQRYTDLRLDGGWEVGIKPSCQEPGILYISPWGEFRFFYHSW</sequence>
<name>T2ISQ7_CROWT</name>
<dbReference type="GeneID" id="88767749"/>
<organism evidence="1 2">
    <name type="scientific">Crocosphaera watsonii WH 0005</name>
    <dbReference type="NCBI Taxonomy" id="423472"/>
    <lineage>
        <taxon>Bacteria</taxon>
        <taxon>Bacillati</taxon>
        <taxon>Cyanobacteriota</taxon>
        <taxon>Cyanophyceae</taxon>
        <taxon>Oscillatoriophycideae</taxon>
        <taxon>Chroococcales</taxon>
        <taxon>Aphanothecaceae</taxon>
        <taxon>Crocosphaera</taxon>
    </lineage>
</organism>
<protein>
    <submittedName>
        <fullName evidence="1">Uncharacterized protein</fullName>
    </submittedName>
</protein>
<dbReference type="PROSITE" id="PS51257">
    <property type="entry name" value="PROKAR_LIPOPROTEIN"/>
    <property type="match status" value="1"/>
</dbReference>